<reference evidence="2" key="1">
    <citation type="journal article" date="2020" name="Stud. Mycol.">
        <title>101 Dothideomycetes genomes: a test case for predicting lifestyles and emergence of pathogens.</title>
        <authorList>
            <person name="Haridas S."/>
            <person name="Albert R."/>
            <person name="Binder M."/>
            <person name="Bloem J."/>
            <person name="Labutti K."/>
            <person name="Salamov A."/>
            <person name="Andreopoulos B."/>
            <person name="Baker S."/>
            <person name="Barry K."/>
            <person name="Bills G."/>
            <person name="Bluhm B."/>
            <person name="Cannon C."/>
            <person name="Castanera R."/>
            <person name="Culley D."/>
            <person name="Daum C."/>
            <person name="Ezra D."/>
            <person name="Gonzalez J."/>
            <person name="Henrissat B."/>
            <person name="Kuo A."/>
            <person name="Liang C."/>
            <person name="Lipzen A."/>
            <person name="Lutzoni F."/>
            <person name="Magnuson J."/>
            <person name="Mondo S."/>
            <person name="Nolan M."/>
            <person name="Ohm R."/>
            <person name="Pangilinan J."/>
            <person name="Park H.-J."/>
            <person name="Ramirez L."/>
            <person name="Alfaro M."/>
            <person name="Sun H."/>
            <person name="Tritt A."/>
            <person name="Yoshinaga Y."/>
            <person name="Zwiers L.-H."/>
            <person name="Turgeon B."/>
            <person name="Goodwin S."/>
            <person name="Spatafora J."/>
            <person name="Crous P."/>
            <person name="Grigoriev I."/>
        </authorList>
    </citation>
    <scope>NUCLEOTIDE SEQUENCE</scope>
    <source>
        <strain evidence="2">CBS 130266</strain>
    </source>
</reference>
<dbReference type="PRINTS" id="PR00347">
    <property type="entry name" value="THAUMATIN"/>
</dbReference>
<keyword evidence="3" id="KW-1185">Reference proteome</keyword>
<dbReference type="EMBL" id="MU007032">
    <property type="protein sequence ID" value="KAF2431340.1"/>
    <property type="molecule type" value="Genomic_DNA"/>
</dbReference>
<feature type="disulfide bond" evidence="1">
    <location>
        <begin position="186"/>
        <end position="301"/>
    </location>
</feature>
<feature type="disulfide bond" evidence="1">
    <location>
        <begin position="268"/>
        <end position="277"/>
    </location>
</feature>
<comment type="caution">
    <text evidence="2">The sequence shown here is derived from an EMBL/GenBank/DDBJ whole genome shotgun (WGS) entry which is preliminary data.</text>
</comment>
<dbReference type="PIRSF" id="PIRSF002703">
    <property type="entry name" value="Thaumatin"/>
    <property type="match status" value="1"/>
</dbReference>
<organism evidence="2 3">
    <name type="scientific">Tothia fuscella</name>
    <dbReference type="NCBI Taxonomy" id="1048955"/>
    <lineage>
        <taxon>Eukaryota</taxon>
        <taxon>Fungi</taxon>
        <taxon>Dikarya</taxon>
        <taxon>Ascomycota</taxon>
        <taxon>Pezizomycotina</taxon>
        <taxon>Dothideomycetes</taxon>
        <taxon>Pleosporomycetidae</taxon>
        <taxon>Venturiales</taxon>
        <taxon>Cylindrosympodiaceae</taxon>
        <taxon>Tothia</taxon>
    </lineage>
</organism>
<feature type="non-terminal residue" evidence="2">
    <location>
        <position position="338"/>
    </location>
</feature>
<dbReference type="PANTHER" id="PTHR31048">
    <property type="entry name" value="OS03G0233200 PROTEIN"/>
    <property type="match status" value="1"/>
</dbReference>
<proteinExistence type="predicted"/>
<evidence type="ECO:0000256" key="1">
    <source>
        <dbReference type="PIRSR" id="PIRSR002703-1"/>
    </source>
</evidence>
<feature type="disulfide bond" evidence="1">
    <location>
        <begin position="97"/>
        <end position="115"/>
    </location>
</feature>
<evidence type="ECO:0000313" key="2">
    <source>
        <dbReference type="EMBL" id="KAF2431340.1"/>
    </source>
</evidence>
<dbReference type="InterPro" id="IPR037176">
    <property type="entry name" value="Osmotin/thaumatin-like_sf"/>
</dbReference>
<feature type="disulfide bond" evidence="1">
    <location>
        <begin position="232"/>
        <end position="264"/>
    </location>
</feature>
<dbReference type="PROSITE" id="PS51367">
    <property type="entry name" value="THAUMATIN_2"/>
    <property type="match status" value="1"/>
</dbReference>
<dbReference type="OrthoDB" id="430315at2759"/>
<gene>
    <name evidence="2" type="ORF">EJ08DRAFT_610731</name>
</gene>
<dbReference type="SMART" id="SM00205">
    <property type="entry name" value="THN"/>
    <property type="match status" value="1"/>
</dbReference>
<dbReference type="Pfam" id="PF00314">
    <property type="entry name" value="Thaumatin"/>
    <property type="match status" value="1"/>
</dbReference>
<dbReference type="InterPro" id="IPR001938">
    <property type="entry name" value="Thaumatin"/>
</dbReference>
<keyword evidence="1" id="KW-1015">Disulfide bond</keyword>
<dbReference type="Proteomes" id="UP000800235">
    <property type="component" value="Unassembled WGS sequence"/>
</dbReference>
<dbReference type="SUPFAM" id="SSF49870">
    <property type="entry name" value="Osmotin, thaumatin-like protein"/>
    <property type="match status" value="1"/>
</dbReference>
<feature type="disulfide bond" evidence="1">
    <location>
        <begin position="50"/>
        <end position="329"/>
    </location>
</feature>
<accession>A0A9P4NTF2</accession>
<evidence type="ECO:0000313" key="3">
    <source>
        <dbReference type="Proteomes" id="UP000800235"/>
    </source>
</evidence>
<dbReference type="AlphaFoldDB" id="A0A9P4NTF2"/>
<name>A0A9P4NTF2_9PEZI</name>
<feature type="disulfide bond" evidence="1">
    <location>
        <begin position="278"/>
        <end position="288"/>
    </location>
</feature>
<sequence>MLPRELYYYCLFHLIFPTSQCIHHMKFTPLPMLERRQGAHTTPLIFKNQCPGDIWPAIGTQFGVGPSTQGFKLAPGEERALAVSQDWQGRAWGRANCSFNAAGTGPSSGGVGRACESCDCNGQLDCKVGGDNPCTLAEFTLHAGDKQTYYDISLVDGYNLPMAIVVEPHGDSHLEDIPPNLTNPSCVGTIHLLAPQDFNPYPTPDAEFLNTNSSYKLPLDVKVNDEQVDTWCPWDLMVNQPKAPQDGHYDYPDGKVQRPAFNPCLSACTKYQKPEDCCQGEYNSPSKCPVGEYSKSAKAVCPDAYSYAFDDQTSTFIIPSGAGFIIIFCPGGRSTNIL</sequence>
<feature type="disulfide bond" evidence="1">
    <location>
        <begin position="120"/>
        <end position="126"/>
    </location>
</feature>
<protein>
    <submittedName>
        <fullName evidence="2">Osmotin, thaumatin-like protein</fullName>
    </submittedName>
</protein>
<dbReference type="Gene3D" id="2.60.110.10">
    <property type="entry name" value="Thaumatin"/>
    <property type="match status" value="1"/>
</dbReference>